<reference evidence="1" key="1">
    <citation type="submission" date="2020-10" db="EMBL/GenBank/DDBJ databases">
        <authorList>
            <person name="Kusch S."/>
        </authorList>
    </citation>
    <scope>NUCLEOTIDE SEQUENCE</scope>
    <source>
        <strain evidence="1">SwB9</strain>
    </source>
</reference>
<name>A0A8H2W0U6_9HELO</name>
<gene>
    <name evidence="1" type="ORF">SCLTRI_LOCUS7785</name>
</gene>
<dbReference type="Gene3D" id="3.90.20.10">
    <property type="match status" value="1"/>
</dbReference>
<dbReference type="AlphaFoldDB" id="A0A8H2W0U6"/>
<keyword evidence="2" id="KW-1185">Reference proteome</keyword>
<protein>
    <submittedName>
        <fullName evidence="1">9f79e63f-658f-4075-b70e-346be41cd3b5</fullName>
    </submittedName>
</protein>
<evidence type="ECO:0000313" key="2">
    <source>
        <dbReference type="Proteomes" id="UP000624404"/>
    </source>
</evidence>
<proteinExistence type="predicted"/>
<organism evidence="1 2">
    <name type="scientific">Sclerotinia trifoliorum</name>
    <dbReference type="NCBI Taxonomy" id="28548"/>
    <lineage>
        <taxon>Eukaryota</taxon>
        <taxon>Fungi</taxon>
        <taxon>Dikarya</taxon>
        <taxon>Ascomycota</taxon>
        <taxon>Pezizomycotina</taxon>
        <taxon>Leotiomycetes</taxon>
        <taxon>Helotiales</taxon>
        <taxon>Sclerotiniaceae</taxon>
        <taxon>Sclerotinia</taxon>
    </lineage>
</organism>
<sequence>MDQRFAQMDQRFVQMDQRFVQINQRFDTLEARMIALNLNSVARVQNSMVSYLDRGLFPLVNVSTSENIPEFPKTLVAFNCISNANINRVLLALGVGTDGTLEAKRDRLRDTIGIKVDGV</sequence>
<dbReference type="OrthoDB" id="3557216at2759"/>
<dbReference type="Proteomes" id="UP000624404">
    <property type="component" value="Unassembled WGS sequence"/>
</dbReference>
<comment type="caution">
    <text evidence="1">The sequence shown here is derived from an EMBL/GenBank/DDBJ whole genome shotgun (WGS) entry which is preliminary data.</text>
</comment>
<evidence type="ECO:0000313" key="1">
    <source>
        <dbReference type="EMBL" id="CAD6447993.1"/>
    </source>
</evidence>
<accession>A0A8H2W0U6</accession>
<dbReference type="EMBL" id="CAJHIA010000030">
    <property type="protein sequence ID" value="CAD6447993.1"/>
    <property type="molecule type" value="Genomic_DNA"/>
</dbReference>